<organism evidence="1 2">
    <name type="scientific">Microlunatus endophyticus</name>
    <dbReference type="NCBI Taxonomy" id="1716077"/>
    <lineage>
        <taxon>Bacteria</taxon>
        <taxon>Bacillati</taxon>
        <taxon>Actinomycetota</taxon>
        <taxon>Actinomycetes</taxon>
        <taxon>Propionibacteriales</taxon>
        <taxon>Propionibacteriaceae</taxon>
        <taxon>Microlunatus</taxon>
    </lineage>
</organism>
<reference evidence="1" key="2">
    <citation type="submission" date="2020-09" db="EMBL/GenBank/DDBJ databases">
        <authorList>
            <person name="Sun Q."/>
            <person name="Zhou Y."/>
        </authorList>
    </citation>
    <scope>NUCLEOTIDE SEQUENCE</scope>
    <source>
        <strain evidence="1">CGMCC 4.7306</strain>
    </source>
</reference>
<dbReference type="InterPro" id="IPR029063">
    <property type="entry name" value="SAM-dependent_MTases_sf"/>
</dbReference>
<dbReference type="Pfam" id="PF13578">
    <property type="entry name" value="Methyltransf_24"/>
    <property type="match status" value="1"/>
</dbReference>
<dbReference type="Gene3D" id="3.40.50.150">
    <property type="entry name" value="Vaccinia Virus protein VP39"/>
    <property type="match status" value="1"/>
</dbReference>
<comment type="caution">
    <text evidence="1">The sequence shown here is derived from an EMBL/GenBank/DDBJ whole genome shotgun (WGS) entry which is preliminary data.</text>
</comment>
<proteinExistence type="predicted"/>
<dbReference type="AlphaFoldDB" id="A0A917W0B8"/>
<dbReference type="RefSeq" id="WP_188893752.1">
    <property type="nucleotide sequence ID" value="NZ_BMMZ01000001.1"/>
</dbReference>
<name>A0A917W0B8_9ACTN</name>
<accession>A0A917W0B8</accession>
<evidence type="ECO:0008006" key="3">
    <source>
        <dbReference type="Google" id="ProtNLM"/>
    </source>
</evidence>
<keyword evidence="2" id="KW-1185">Reference proteome</keyword>
<dbReference type="EMBL" id="BMMZ01000001">
    <property type="protein sequence ID" value="GGL51368.1"/>
    <property type="molecule type" value="Genomic_DNA"/>
</dbReference>
<dbReference type="SUPFAM" id="SSF53335">
    <property type="entry name" value="S-adenosyl-L-methionine-dependent methyltransferases"/>
    <property type="match status" value="1"/>
</dbReference>
<reference evidence="1" key="1">
    <citation type="journal article" date="2014" name="Int. J. Syst. Evol. Microbiol.">
        <title>Complete genome sequence of Corynebacterium casei LMG S-19264T (=DSM 44701T), isolated from a smear-ripened cheese.</title>
        <authorList>
            <consortium name="US DOE Joint Genome Institute (JGI-PGF)"/>
            <person name="Walter F."/>
            <person name="Albersmeier A."/>
            <person name="Kalinowski J."/>
            <person name="Ruckert C."/>
        </authorList>
    </citation>
    <scope>NUCLEOTIDE SEQUENCE</scope>
    <source>
        <strain evidence="1">CGMCC 4.7306</strain>
    </source>
</reference>
<sequence>MYFYYYDFLSRVHERLRPRTYLEIGIRNGGSLACSRCASVAIDPAYSITAELNAPVSLFRTTSDEYFSRPDPLTPTGGQPFDLTFIDGLHLFEFALRDFINAERHSSNRGVIIFDDMLPRSVDEAARVRHTNGWTGDVYSMLGVFAKYRPELSVITVDTRPTGLLMITGLDPANTVLRDHYDQILQEFRHADPQRVPERLLDRLGVAAPHRVLDSGLLELIAGTDPTTHPDELRPQISGLVESRLGQAFAPAAVSRG</sequence>
<dbReference type="Proteomes" id="UP000613840">
    <property type="component" value="Unassembled WGS sequence"/>
</dbReference>
<protein>
    <recommendedName>
        <fullName evidence="3">Methyltransferase domain-containing protein</fullName>
    </recommendedName>
</protein>
<gene>
    <name evidence="1" type="ORF">GCM10011575_07170</name>
</gene>
<evidence type="ECO:0000313" key="1">
    <source>
        <dbReference type="EMBL" id="GGL51368.1"/>
    </source>
</evidence>
<evidence type="ECO:0000313" key="2">
    <source>
        <dbReference type="Proteomes" id="UP000613840"/>
    </source>
</evidence>